<keyword evidence="9" id="KW-0051">Antiviral defense</keyword>
<evidence type="ECO:0000256" key="5">
    <source>
        <dbReference type="ARBA" id="ARBA00022741"/>
    </source>
</evidence>
<keyword evidence="12" id="KW-0255">Endonuclease</keyword>
<evidence type="ECO:0000256" key="8">
    <source>
        <dbReference type="ARBA" id="ARBA00022840"/>
    </source>
</evidence>
<dbReference type="InterPro" id="IPR014001">
    <property type="entry name" value="Helicase_ATP-bd"/>
</dbReference>
<keyword evidence="5" id="KW-0547">Nucleotide-binding</keyword>
<keyword evidence="4" id="KW-0479">Metal-binding</keyword>
<dbReference type="Pfam" id="PF22590">
    <property type="entry name" value="Cas3-like_C_2"/>
    <property type="match status" value="1"/>
</dbReference>
<proteinExistence type="inferred from homology"/>
<dbReference type="InterPro" id="IPR027417">
    <property type="entry name" value="P-loop_NTPase"/>
</dbReference>
<evidence type="ECO:0000256" key="4">
    <source>
        <dbReference type="ARBA" id="ARBA00022723"/>
    </source>
</evidence>
<evidence type="ECO:0000256" key="3">
    <source>
        <dbReference type="ARBA" id="ARBA00022722"/>
    </source>
</evidence>
<sequence>MLISEGIFYPLAKELSKNFGVSLDEITDLAGYIGAVHDIGKCHVNFQIQTDTMKVAKILTDNIIVVPDLRGFRHEQYGSERLNDIWKKDAVFSNMRFRSRLAEVVRFHHQGKKKGVSVETDDFWLDLQLEIEGKMRGWFKPPDIAPKHMDSACMMLTGILIVADWIASGEDFAETDWHNDWNNIEKQTRERMQVFLSKNNMQHKPVDKTIKKFTDLWQKIPQTGMRPLQKTVESIFQCEEDMPLGVIIEAPMGCGKTEAGLYAALRLAQRWGKEGFYVALPTAATSNQMYSRVNAMLGSLQDIQAKLMHGMAWLMDEEESLYNTEDSLYAKLWTAPLRRGLLAPFAVGTVDQVMMSAMRTKYGVLRLAGLAQKVLIIDELHAYDAYMSSIIEKLLKWCKVMHIPVVMLSATLPYEKKVRYAECYRYEDDSLDEEVYPAVTLLFADKKPQQFFVDEKSRKMNVHVLRAPLLNSPDEIADYLAQRLEALGSGCFCTLVNTVKEAQLIYGAVKSRLPNIPTILFHARFSADRRQEIEKECLQLLGKDKTKRPEKLIVIATQVVEQSLDLDFDEMISDICPIDLLLQRMGRIWRHDDTVRPLGCKEPCITVLLPEDDKYGSTEAVYPRFLLQRTMRFLEEKDMICLPDDIPKLVQKVYNGQEINDEELEEWLEYNTDNELMEGQAVIQELPNPSAKKFCLSDGMSKAGDLFFADEDCDFLPAKTRLGERSVGIAIVPRSLYQQVYEAKVVSKCLARKVLGYSVNVPEKKIRSFLTKDGAIKGEGLLTGVWVFPGDEGICQFADGNVLEMNKEKGFLI</sequence>
<reference evidence="12 13" key="1">
    <citation type="submission" date="2016-10" db="EMBL/GenBank/DDBJ databases">
        <authorList>
            <person name="de Groot N.N."/>
        </authorList>
    </citation>
    <scope>NUCLEOTIDE SEQUENCE [LARGE SCALE GENOMIC DNA]</scope>
    <source>
        <strain evidence="12 13">L14</strain>
    </source>
</reference>
<dbReference type="PANTHER" id="PTHR47963">
    <property type="entry name" value="DEAD-BOX ATP-DEPENDENT RNA HELICASE 47, MITOCHONDRIAL"/>
    <property type="match status" value="1"/>
</dbReference>
<dbReference type="GO" id="GO:0005524">
    <property type="term" value="F:ATP binding"/>
    <property type="evidence" value="ECO:0007669"/>
    <property type="project" value="UniProtKB-KW"/>
</dbReference>
<keyword evidence="7 12" id="KW-0347">Helicase</keyword>
<dbReference type="GO" id="GO:0051607">
    <property type="term" value="P:defense response to virus"/>
    <property type="evidence" value="ECO:0007669"/>
    <property type="project" value="UniProtKB-KW"/>
</dbReference>
<dbReference type="InterPro" id="IPR001650">
    <property type="entry name" value="Helicase_C-like"/>
</dbReference>
<comment type="similarity">
    <text evidence="1">In the N-terminal section; belongs to the CRISPR-associated nuclease Cas3-HD family.</text>
</comment>
<dbReference type="GO" id="GO:0016787">
    <property type="term" value="F:hydrolase activity"/>
    <property type="evidence" value="ECO:0007669"/>
    <property type="project" value="UniProtKB-KW"/>
</dbReference>
<evidence type="ECO:0000313" key="12">
    <source>
        <dbReference type="EMBL" id="SFA79142.1"/>
    </source>
</evidence>
<comment type="similarity">
    <text evidence="2">In the central section; belongs to the CRISPR-associated helicase Cas3 family.</text>
</comment>
<dbReference type="Gene3D" id="1.10.3210.30">
    <property type="match status" value="1"/>
</dbReference>
<name>A0A1I0VS43_SELRU</name>
<protein>
    <submittedName>
        <fullName evidence="12">CRISPR-associated endonuclease/helicase Cas3</fullName>
    </submittedName>
</protein>
<dbReference type="SMART" id="SM00490">
    <property type="entry name" value="HELICc"/>
    <property type="match status" value="1"/>
</dbReference>
<dbReference type="GO" id="GO:0004519">
    <property type="term" value="F:endonuclease activity"/>
    <property type="evidence" value="ECO:0007669"/>
    <property type="project" value="UniProtKB-KW"/>
</dbReference>
<organism evidence="12 13">
    <name type="scientific">Selenomonas ruminantium</name>
    <dbReference type="NCBI Taxonomy" id="971"/>
    <lineage>
        <taxon>Bacteria</taxon>
        <taxon>Bacillati</taxon>
        <taxon>Bacillota</taxon>
        <taxon>Negativicutes</taxon>
        <taxon>Selenomonadales</taxon>
        <taxon>Selenomonadaceae</taxon>
        <taxon>Selenomonas</taxon>
    </lineage>
</organism>
<dbReference type="CDD" id="cd09641">
    <property type="entry name" value="Cas3''_I"/>
    <property type="match status" value="1"/>
</dbReference>
<evidence type="ECO:0000259" key="11">
    <source>
        <dbReference type="PROSITE" id="PS51643"/>
    </source>
</evidence>
<accession>A0A1I0VS43</accession>
<dbReference type="InterPro" id="IPR038257">
    <property type="entry name" value="CRISPR-assoc_Cas3_HD_sf"/>
</dbReference>
<dbReference type="NCBIfam" id="TIGR01596">
    <property type="entry name" value="cas3_HD"/>
    <property type="match status" value="1"/>
</dbReference>
<dbReference type="NCBIfam" id="TIGR01587">
    <property type="entry name" value="cas3_core"/>
    <property type="match status" value="1"/>
</dbReference>
<dbReference type="Proteomes" id="UP000183843">
    <property type="component" value="Unassembled WGS sequence"/>
</dbReference>
<feature type="domain" description="Helicase ATP-binding" evidence="10">
    <location>
        <begin position="237"/>
        <end position="430"/>
    </location>
</feature>
<dbReference type="InterPro" id="IPR006474">
    <property type="entry name" value="Helicase_Cas3_CRISPR-ass_core"/>
</dbReference>
<dbReference type="InterPro" id="IPR054712">
    <property type="entry name" value="Cas3-like_dom"/>
</dbReference>
<dbReference type="Gene3D" id="3.40.50.300">
    <property type="entry name" value="P-loop containing nucleotide triphosphate hydrolases"/>
    <property type="match status" value="2"/>
</dbReference>
<dbReference type="InterPro" id="IPR006483">
    <property type="entry name" value="CRISPR-assoc_Cas3_HD"/>
</dbReference>
<evidence type="ECO:0000313" key="13">
    <source>
        <dbReference type="Proteomes" id="UP000183843"/>
    </source>
</evidence>
<dbReference type="AlphaFoldDB" id="A0A1I0VS43"/>
<evidence type="ECO:0000256" key="9">
    <source>
        <dbReference type="ARBA" id="ARBA00023118"/>
    </source>
</evidence>
<keyword evidence="3" id="KW-0540">Nuclease</keyword>
<dbReference type="InterPro" id="IPR011545">
    <property type="entry name" value="DEAD/DEAH_box_helicase_dom"/>
</dbReference>
<dbReference type="PROSITE" id="PS51643">
    <property type="entry name" value="HD_CAS3"/>
    <property type="match status" value="1"/>
</dbReference>
<dbReference type="GO" id="GO:0046872">
    <property type="term" value="F:metal ion binding"/>
    <property type="evidence" value="ECO:0007669"/>
    <property type="project" value="UniProtKB-KW"/>
</dbReference>
<feature type="domain" description="HD Cas3-type" evidence="11">
    <location>
        <begin position="4"/>
        <end position="166"/>
    </location>
</feature>
<dbReference type="GO" id="GO:0003723">
    <property type="term" value="F:RNA binding"/>
    <property type="evidence" value="ECO:0007669"/>
    <property type="project" value="TreeGrafter"/>
</dbReference>
<keyword evidence="6" id="KW-0378">Hydrolase</keyword>
<evidence type="ECO:0000259" key="10">
    <source>
        <dbReference type="PROSITE" id="PS51192"/>
    </source>
</evidence>
<dbReference type="EMBL" id="FOJX01000001">
    <property type="protein sequence ID" value="SFA79142.1"/>
    <property type="molecule type" value="Genomic_DNA"/>
</dbReference>
<dbReference type="SMART" id="SM00487">
    <property type="entry name" value="DEXDc"/>
    <property type="match status" value="1"/>
</dbReference>
<evidence type="ECO:0000256" key="2">
    <source>
        <dbReference type="ARBA" id="ARBA00009046"/>
    </source>
</evidence>
<dbReference type="Pfam" id="PF00270">
    <property type="entry name" value="DEAD"/>
    <property type="match status" value="1"/>
</dbReference>
<evidence type="ECO:0000256" key="6">
    <source>
        <dbReference type="ARBA" id="ARBA00022801"/>
    </source>
</evidence>
<dbReference type="PANTHER" id="PTHR47963:SF9">
    <property type="entry name" value="CRISPR-ASSOCIATED ENDONUCLEASE_HELICASE CAS3"/>
    <property type="match status" value="1"/>
</dbReference>
<dbReference type="GO" id="GO:0003724">
    <property type="term" value="F:RNA helicase activity"/>
    <property type="evidence" value="ECO:0007669"/>
    <property type="project" value="TreeGrafter"/>
</dbReference>
<evidence type="ECO:0000256" key="1">
    <source>
        <dbReference type="ARBA" id="ARBA00006847"/>
    </source>
</evidence>
<dbReference type="Pfam" id="PF18019">
    <property type="entry name" value="Cas3_HD"/>
    <property type="match status" value="1"/>
</dbReference>
<dbReference type="PROSITE" id="PS51192">
    <property type="entry name" value="HELICASE_ATP_BIND_1"/>
    <property type="match status" value="1"/>
</dbReference>
<dbReference type="InterPro" id="IPR050547">
    <property type="entry name" value="DEAD_box_RNA_helicases"/>
</dbReference>
<evidence type="ECO:0000256" key="7">
    <source>
        <dbReference type="ARBA" id="ARBA00022806"/>
    </source>
</evidence>
<keyword evidence="8" id="KW-0067">ATP-binding</keyword>
<dbReference type="SUPFAM" id="SSF52540">
    <property type="entry name" value="P-loop containing nucleoside triphosphate hydrolases"/>
    <property type="match status" value="1"/>
</dbReference>
<gene>
    <name evidence="12" type="ORF">SAMN05216587_101898</name>
</gene>